<dbReference type="GO" id="GO:0016787">
    <property type="term" value="F:hydrolase activity"/>
    <property type="evidence" value="ECO:0007669"/>
    <property type="project" value="UniProtKB-KW"/>
</dbReference>
<reference evidence="2 3" key="1">
    <citation type="submission" date="2023-03" db="EMBL/GenBank/DDBJ databases">
        <title>Bacillus Genome Sequencing.</title>
        <authorList>
            <person name="Dunlap C."/>
        </authorList>
    </citation>
    <scope>NUCLEOTIDE SEQUENCE [LARGE SCALE GENOMIC DNA]</scope>
    <source>
        <strain evidence="2 3">B-59205</strain>
    </source>
</reference>
<gene>
    <name evidence="2" type="ORF">P9B03_01560</name>
</gene>
<dbReference type="EC" id="3.-.-.-" evidence="2"/>
<evidence type="ECO:0000259" key="1">
    <source>
        <dbReference type="Pfam" id="PF00144"/>
    </source>
</evidence>
<dbReference type="RefSeq" id="WP_326121392.1">
    <property type="nucleotide sequence ID" value="NZ_JARSFG010000003.1"/>
</dbReference>
<dbReference type="InterPro" id="IPR012338">
    <property type="entry name" value="Beta-lactam/transpept-like"/>
</dbReference>
<proteinExistence type="predicted"/>
<keyword evidence="2" id="KW-0378">Hydrolase</keyword>
<sequence>MTSLTDFEKIIKKDKIDSVLVQKNNTLIFEYYRNNKMKERQHKIYSVTKSILSALIGITIDKGFIENVNTPISHYFPEFTKDKENERITIKHLLTMTSGLHWSGNNGMIPSKNWVNYVLQQDIDYPPGNEMVYSCGSSQLLSAILQKTTGLHTEAFAKKHLFTPLGITDYKWNCDSQGIAIGGFGLTMKTVDMLKFGTLYLNNGVWKSKQIVPYHWIEESTSPKVKIDDHYAYAYHWWNITSDNQVGRIFLAMGHEGQYIIVAPDYQLVTVFTSSFKDGASRPLQYFEDYLLEG</sequence>
<dbReference type="InterPro" id="IPR001466">
    <property type="entry name" value="Beta-lactam-related"/>
</dbReference>
<dbReference type="SUPFAM" id="SSF56601">
    <property type="entry name" value="beta-lactamase/transpeptidase-like"/>
    <property type="match status" value="1"/>
</dbReference>
<evidence type="ECO:0000313" key="3">
    <source>
        <dbReference type="Proteomes" id="UP001344888"/>
    </source>
</evidence>
<feature type="domain" description="Beta-lactamase-related" evidence="1">
    <location>
        <begin position="19"/>
        <end position="279"/>
    </location>
</feature>
<dbReference type="AlphaFoldDB" id="A0AAW9NSK0"/>
<accession>A0AAW9NSK0</accession>
<name>A0AAW9NSK0_9BACL</name>
<dbReference type="Pfam" id="PF00144">
    <property type="entry name" value="Beta-lactamase"/>
    <property type="match status" value="1"/>
</dbReference>
<dbReference type="PANTHER" id="PTHR43283">
    <property type="entry name" value="BETA-LACTAMASE-RELATED"/>
    <property type="match status" value="1"/>
</dbReference>
<dbReference type="PANTHER" id="PTHR43283:SF7">
    <property type="entry name" value="BETA-LACTAMASE-RELATED DOMAIN-CONTAINING PROTEIN"/>
    <property type="match status" value="1"/>
</dbReference>
<dbReference type="Gene3D" id="3.40.710.10">
    <property type="entry name" value="DD-peptidase/beta-lactamase superfamily"/>
    <property type="match status" value="1"/>
</dbReference>
<organism evidence="2 3">
    <name type="scientific">Metasolibacillus meyeri</name>
    <dbReference type="NCBI Taxonomy" id="1071052"/>
    <lineage>
        <taxon>Bacteria</taxon>
        <taxon>Bacillati</taxon>
        <taxon>Bacillota</taxon>
        <taxon>Bacilli</taxon>
        <taxon>Bacillales</taxon>
        <taxon>Caryophanaceae</taxon>
        <taxon>Metasolibacillus</taxon>
    </lineage>
</organism>
<protein>
    <submittedName>
        <fullName evidence="2">Serine hydrolase</fullName>
        <ecNumber evidence="2">3.-.-.-</ecNumber>
    </submittedName>
</protein>
<comment type="caution">
    <text evidence="2">The sequence shown here is derived from an EMBL/GenBank/DDBJ whole genome shotgun (WGS) entry which is preliminary data.</text>
</comment>
<dbReference type="Proteomes" id="UP001344888">
    <property type="component" value="Unassembled WGS sequence"/>
</dbReference>
<dbReference type="EMBL" id="JARSFG010000003">
    <property type="protein sequence ID" value="MEC1177158.1"/>
    <property type="molecule type" value="Genomic_DNA"/>
</dbReference>
<keyword evidence="3" id="KW-1185">Reference proteome</keyword>
<evidence type="ECO:0000313" key="2">
    <source>
        <dbReference type="EMBL" id="MEC1177158.1"/>
    </source>
</evidence>
<dbReference type="InterPro" id="IPR050789">
    <property type="entry name" value="Diverse_Enzym_Activities"/>
</dbReference>